<dbReference type="Gene3D" id="3.20.20.80">
    <property type="entry name" value="Glycosidases"/>
    <property type="match status" value="1"/>
</dbReference>
<organism evidence="10 11">
    <name type="scientific">Monilinia fructicola</name>
    <name type="common">Brown rot fungus</name>
    <name type="synonym">Ciboria fructicola</name>
    <dbReference type="NCBI Taxonomy" id="38448"/>
    <lineage>
        <taxon>Eukaryota</taxon>
        <taxon>Fungi</taxon>
        <taxon>Dikarya</taxon>
        <taxon>Ascomycota</taxon>
        <taxon>Pezizomycotina</taxon>
        <taxon>Leotiomycetes</taxon>
        <taxon>Helotiales</taxon>
        <taxon>Sclerotiniaceae</taxon>
        <taxon>Monilinia</taxon>
    </lineage>
</organism>
<evidence type="ECO:0000256" key="6">
    <source>
        <dbReference type="RuleBase" id="RU361153"/>
    </source>
</evidence>
<evidence type="ECO:0000256" key="4">
    <source>
        <dbReference type="ARBA" id="ARBA00022801"/>
    </source>
</evidence>
<feature type="region of interest" description="Disordered" evidence="7">
    <location>
        <begin position="62"/>
        <end position="90"/>
    </location>
</feature>
<reference evidence="10 11" key="1">
    <citation type="submission" date="2019-06" db="EMBL/GenBank/DDBJ databases">
        <title>Genome Sequence of the Brown Rot Fungal Pathogen Monilinia fructicola.</title>
        <authorList>
            <person name="De Miccolis Angelini R.M."/>
            <person name="Landi L."/>
            <person name="Abate D."/>
            <person name="Pollastro S."/>
            <person name="Romanazzi G."/>
            <person name="Faretra F."/>
        </authorList>
    </citation>
    <scope>NUCLEOTIDE SEQUENCE [LARGE SCALE GENOMIC DNA]</scope>
    <source>
        <strain evidence="10 11">Mfrc123</strain>
    </source>
</reference>
<dbReference type="Pfam" id="PF00150">
    <property type="entry name" value="Cellulase"/>
    <property type="match status" value="1"/>
</dbReference>
<dbReference type="AlphaFoldDB" id="A0A5M9JVX3"/>
<dbReference type="PANTHER" id="PTHR34142:SF1">
    <property type="entry name" value="GLYCOSIDE HYDROLASE FAMILY 5 DOMAIN-CONTAINING PROTEIN"/>
    <property type="match status" value="1"/>
</dbReference>
<evidence type="ECO:0000256" key="2">
    <source>
        <dbReference type="ARBA" id="ARBA00005641"/>
    </source>
</evidence>
<feature type="signal peptide" evidence="8">
    <location>
        <begin position="1"/>
        <end position="18"/>
    </location>
</feature>
<dbReference type="InterPro" id="IPR017853">
    <property type="entry name" value="GH"/>
</dbReference>
<dbReference type="Proteomes" id="UP000322873">
    <property type="component" value="Unassembled WGS sequence"/>
</dbReference>
<evidence type="ECO:0000256" key="3">
    <source>
        <dbReference type="ARBA" id="ARBA00012601"/>
    </source>
</evidence>
<protein>
    <recommendedName>
        <fullName evidence="3">cellulase</fullName>
        <ecNumber evidence="3">3.2.1.4</ecNumber>
    </recommendedName>
</protein>
<dbReference type="GO" id="GO:0009251">
    <property type="term" value="P:glucan catabolic process"/>
    <property type="evidence" value="ECO:0007669"/>
    <property type="project" value="TreeGrafter"/>
</dbReference>
<keyword evidence="5 6" id="KW-0326">Glycosidase</keyword>
<evidence type="ECO:0000313" key="11">
    <source>
        <dbReference type="Proteomes" id="UP000322873"/>
    </source>
</evidence>
<dbReference type="InterPro" id="IPR001547">
    <property type="entry name" value="Glyco_hydro_5"/>
</dbReference>
<name>A0A5M9JVX3_MONFR</name>
<dbReference type="GO" id="GO:0008810">
    <property type="term" value="F:cellulase activity"/>
    <property type="evidence" value="ECO:0007669"/>
    <property type="project" value="UniProtKB-EC"/>
</dbReference>
<evidence type="ECO:0000256" key="7">
    <source>
        <dbReference type="SAM" id="MobiDB-lite"/>
    </source>
</evidence>
<comment type="catalytic activity">
    <reaction evidence="1">
        <text>Endohydrolysis of (1-&gt;4)-beta-D-glucosidic linkages in cellulose, lichenin and cereal beta-D-glucans.</text>
        <dbReference type="EC" id="3.2.1.4"/>
    </reaction>
</comment>
<sequence>MRFTNFVLAAGLTASVFAAPVAVPEEDDSCAADYDETSSAPIVAQTTLPSSVPVVAATSSKPSYVAPSSSAVKTSPTSAAPTSAKPTSATSSIVASSSSAPIASYSSSSSSVAPVVTPAASSSAVASPKSAVATASTAGSGKLQWIGANESGAEFGPGNLPGVLGTDYIFPDTATIQTLIDGGMNIFRVPFIMERMAQSSMTATLDATYLAGYKKVIDYITTAGAHAVLDAQNFGRYKGSVFTSTSDFGTFWKNLATEFKDNEKVIFDCNNEFHDEPTATIFAELNQACVTAIRGAGATSQYIFVEGTSYTGAWTWTSSGNAVAMKNITDPEDKLVYEFHQYLDSDASGTSSTCVSSTIGAERIADATNWLKTNNFKGIIGEYAGGVNADCETAVKGMLDALAADNEHWLGALWWGAGPWWGDYIFAFEPPSGAAYKQYFDTIVSYVA</sequence>
<comment type="similarity">
    <text evidence="2 6">Belongs to the glycosyl hydrolase 5 (cellulase A) family.</text>
</comment>
<dbReference type="SUPFAM" id="SSF51445">
    <property type="entry name" value="(Trans)glycosidases"/>
    <property type="match status" value="1"/>
</dbReference>
<comment type="caution">
    <text evidence="10">The sequence shown here is derived from an EMBL/GenBank/DDBJ whole genome shotgun (WGS) entry which is preliminary data.</text>
</comment>
<accession>A0A5M9JVX3</accession>
<dbReference type="OrthoDB" id="5823761at2759"/>
<dbReference type="EMBL" id="VICG01000004">
    <property type="protein sequence ID" value="KAA8572603.1"/>
    <property type="molecule type" value="Genomic_DNA"/>
</dbReference>
<dbReference type="PANTHER" id="PTHR34142">
    <property type="entry name" value="ENDO-BETA-1,4-GLUCANASE A"/>
    <property type="match status" value="1"/>
</dbReference>
<evidence type="ECO:0000256" key="8">
    <source>
        <dbReference type="SAM" id="SignalP"/>
    </source>
</evidence>
<feature type="chain" id="PRO_5024344470" description="cellulase" evidence="8">
    <location>
        <begin position="19"/>
        <end position="448"/>
    </location>
</feature>
<feature type="domain" description="Glycoside hydrolase family 5" evidence="9">
    <location>
        <begin position="149"/>
        <end position="417"/>
    </location>
</feature>
<keyword evidence="11" id="KW-1185">Reference proteome</keyword>
<evidence type="ECO:0000256" key="5">
    <source>
        <dbReference type="ARBA" id="ARBA00023295"/>
    </source>
</evidence>
<gene>
    <name evidence="10" type="ORF">EYC84_003205</name>
</gene>
<evidence type="ECO:0000256" key="1">
    <source>
        <dbReference type="ARBA" id="ARBA00000966"/>
    </source>
</evidence>
<dbReference type="EC" id="3.2.1.4" evidence="3"/>
<evidence type="ECO:0000259" key="9">
    <source>
        <dbReference type="Pfam" id="PF00150"/>
    </source>
</evidence>
<dbReference type="VEuPathDB" id="FungiDB:MFRU_003g02110"/>
<evidence type="ECO:0000313" key="10">
    <source>
        <dbReference type="EMBL" id="KAA8572603.1"/>
    </source>
</evidence>
<keyword evidence="4 6" id="KW-0378">Hydrolase</keyword>
<keyword evidence="8" id="KW-0732">Signal</keyword>
<proteinExistence type="inferred from homology"/>